<keyword evidence="2" id="KW-1185">Reference proteome</keyword>
<keyword evidence="1" id="KW-0687">Ribonucleoprotein</keyword>
<gene>
    <name evidence="1" type="ORF">V1517DRAFT_325908</name>
</gene>
<name>A0ACC3TL82_9ASCO</name>
<proteinExistence type="predicted"/>
<protein>
    <submittedName>
        <fullName evidence="1">Ribosomal protein S5 domain 2-type protein</fullName>
    </submittedName>
</protein>
<dbReference type="EMBL" id="MU970094">
    <property type="protein sequence ID" value="KAK9321612.1"/>
    <property type="molecule type" value="Genomic_DNA"/>
</dbReference>
<evidence type="ECO:0000313" key="2">
    <source>
        <dbReference type="Proteomes" id="UP001489719"/>
    </source>
</evidence>
<keyword evidence="1" id="KW-0689">Ribosomal protein</keyword>
<accession>A0ACC3TL82</accession>
<reference evidence="2" key="1">
    <citation type="journal article" date="2024" name="Front. Bioeng. Biotechnol.">
        <title>Genome-scale model development and genomic sequencing of the oleaginous clade Lipomyces.</title>
        <authorList>
            <person name="Czajka J.J."/>
            <person name="Han Y."/>
            <person name="Kim J."/>
            <person name="Mondo S.J."/>
            <person name="Hofstad B.A."/>
            <person name="Robles A."/>
            <person name="Haridas S."/>
            <person name="Riley R."/>
            <person name="LaButti K."/>
            <person name="Pangilinan J."/>
            <person name="Andreopoulos W."/>
            <person name="Lipzen A."/>
            <person name="Yan J."/>
            <person name="Wang M."/>
            <person name="Ng V."/>
            <person name="Grigoriev I.V."/>
            <person name="Spatafora J.W."/>
            <person name="Magnuson J.K."/>
            <person name="Baker S.E."/>
            <person name="Pomraning K.R."/>
        </authorList>
    </citation>
    <scope>NUCLEOTIDE SEQUENCE [LARGE SCALE GENOMIC DNA]</scope>
    <source>
        <strain evidence="2">CBS 10300</strain>
    </source>
</reference>
<comment type="caution">
    <text evidence="1">The sequence shown here is derived from an EMBL/GenBank/DDBJ whole genome shotgun (WGS) entry which is preliminary data.</text>
</comment>
<organism evidence="1 2">
    <name type="scientific">Lipomyces orientalis</name>
    <dbReference type="NCBI Taxonomy" id="1233043"/>
    <lineage>
        <taxon>Eukaryota</taxon>
        <taxon>Fungi</taxon>
        <taxon>Dikarya</taxon>
        <taxon>Ascomycota</taxon>
        <taxon>Saccharomycotina</taxon>
        <taxon>Lipomycetes</taxon>
        <taxon>Lipomycetales</taxon>
        <taxon>Lipomycetaceae</taxon>
        <taxon>Lipomyces</taxon>
    </lineage>
</organism>
<dbReference type="Proteomes" id="UP001489719">
    <property type="component" value="Unassembled WGS sequence"/>
</dbReference>
<sequence length="543" mass="58255">MSRAYASTTSTATITTAAAAAASSTPTLEIDAILDAAPYVPVISSLSSVYSASALPAQERRWASLVESFKNLYPAEDLTFIARSPGRVNLIGEHIDYSLFDVLPMAITQDVLIAVHVGGTDGKLVLNNTDPHFVSRTFNVADLKDLEIDATVHEWSNYFLAGVKGLFSLLPSAEIPSMHCLIDGRIPTGAGLSSSSAFVCASLLAIATAVKAASPYSTTFANAVTKSDLVQSAIVSERHVGVNSGGMDQSASVFGVPGHALRVQFYPQLKASPVAFQSDDFAFVIANTLVVADKHVTGPIHYNLRVVETTVAAEILAKQCGLGPLPIRDGFGGTLRGVVEAFKARGVDMTGVMDKVKQVFSKQEGYTLAETAELLGQTELEITQKYMTRFPVRFERFQFRARALHVLDEARRVERFCELLTHAPADQCGEDAEEKYLQDLASIMTASHKSCRALFDCSCEELDELVGLAVANGAYGSRLTGAGWGGATVSLVRKDKADEFVQCLKEEYYSKRYPGISQDKMNDAICITEPGLGSAVVVGSYSG</sequence>
<evidence type="ECO:0000313" key="1">
    <source>
        <dbReference type="EMBL" id="KAK9321612.1"/>
    </source>
</evidence>